<comment type="caution">
    <text evidence="2">The sequence shown here is derived from an EMBL/GenBank/DDBJ whole genome shotgun (WGS) entry which is preliminary data.</text>
</comment>
<feature type="compositionally biased region" description="Basic and acidic residues" evidence="1">
    <location>
        <begin position="208"/>
        <end position="229"/>
    </location>
</feature>
<feature type="compositionally biased region" description="Polar residues" evidence="1">
    <location>
        <begin position="278"/>
        <end position="289"/>
    </location>
</feature>
<protein>
    <submittedName>
        <fullName evidence="2">Uncharacterized protein</fullName>
    </submittedName>
</protein>
<evidence type="ECO:0000256" key="1">
    <source>
        <dbReference type="SAM" id="MobiDB-lite"/>
    </source>
</evidence>
<organism evidence="2 3">
    <name type="scientific">Meganyctiphanes norvegica</name>
    <name type="common">Northern krill</name>
    <name type="synonym">Thysanopoda norvegica</name>
    <dbReference type="NCBI Taxonomy" id="48144"/>
    <lineage>
        <taxon>Eukaryota</taxon>
        <taxon>Metazoa</taxon>
        <taxon>Ecdysozoa</taxon>
        <taxon>Arthropoda</taxon>
        <taxon>Crustacea</taxon>
        <taxon>Multicrustacea</taxon>
        <taxon>Malacostraca</taxon>
        <taxon>Eumalacostraca</taxon>
        <taxon>Eucarida</taxon>
        <taxon>Euphausiacea</taxon>
        <taxon>Euphausiidae</taxon>
        <taxon>Meganyctiphanes</taxon>
    </lineage>
</organism>
<feature type="non-terminal residue" evidence="2">
    <location>
        <position position="1"/>
    </location>
</feature>
<name>A0AAV2SE04_MEGNR</name>
<feature type="compositionally biased region" description="Acidic residues" evidence="1">
    <location>
        <begin position="255"/>
        <end position="267"/>
    </location>
</feature>
<evidence type="ECO:0000313" key="2">
    <source>
        <dbReference type="EMBL" id="CAL4176093.1"/>
    </source>
</evidence>
<reference evidence="2 3" key="1">
    <citation type="submission" date="2024-05" db="EMBL/GenBank/DDBJ databases">
        <authorList>
            <person name="Wallberg A."/>
        </authorList>
    </citation>
    <scope>NUCLEOTIDE SEQUENCE [LARGE SCALE GENOMIC DNA]</scope>
</reference>
<keyword evidence="3" id="KW-1185">Reference proteome</keyword>
<proteinExistence type="predicted"/>
<feature type="region of interest" description="Disordered" evidence="1">
    <location>
        <begin position="203"/>
        <end position="290"/>
    </location>
</feature>
<accession>A0AAV2SE04</accession>
<feature type="non-terminal residue" evidence="2">
    <location>
        <position position="375"/>
    </location>
</feature>
<dbReference type="EMBL" id="CAXKWB010054745">
    <property type="protein sequence ID" value="CAL4176093.1"/>
    <property type="molecule type" value="Genomic_DNA"/>
</dbReference>
<dbReference type="Proteomes" id="UP001497623">
    <property type="component" value="Unassembled WGS sequence"/>
</dbReference>
<gene>
    <name evidence="2" type="ORF">MNOR_LOCUS34744</name>
</gene>
<evidence type="ECO:0000313" key="3">
    <source>
        <dbReference type="Proteomes" id="UP001497623"/>
    </source>
</evidence>
<sequence length="375" mass="41074">GDIKICTVCVEKKLDIGKDVNKKVITDSTVCFVYRNMHRGPLKDLIAECIKQYSEKQIVNAKSHLLSEFEEILNELDDECMSDIRKNRRETKARSLSEISARDIHDCLQLLEGYNIKYVVEPADDKQIHLITSIHKNEYEINARVSAIESRLSAMDSVCQDTTDLKQQVCALIARLNEADKKLADMEHENKILKVEIQNNCVSPIPAGKDDRGEGLLVRDEGSGDEVKGQHGAQEPLPTGNDDRGEGLVVRGEGSGDEDGSRDEDEGPQGAQEPLPADSSQLPLPTTQGVADVTSTTASSVDSVTNGNSMPFQQQLNAKQRRKQNNATRQAALKITAEAVANGTSIDSAMTIGNIVANDKNRSYSNITKQGTVGR</sequence>
<dbReference type="AlphaFoldDB" id="A0AAV2SE04"/>